<reference evidence="1" key="2">
    <citation type="submission" date="2025-08" db="UniProtKB">
        <authorList>
            <consortium name="Ensembl"/>
        </authorList>
    </citation>
    <scope>IDENTIFICATION</scope>
</reference>
<reference evidence="1 2" key="1">
    <citation type="submission" date="2013-03" db="EMBL/GenBank/DDBJ databases">
        <authorList>
            <person name="Warren W."/>
            <person name="Wilson R.K."/>
        </authorList>
    </citation>
    <scope>NUCLEOTIDE SEQUENCE</scope>
</reference>
<dbReference type="PANTHER" id="PTHR12138">
    <property type="entry name" value="PRIMATE-EXPANDED PROTEIN FAMILY"/>
    <property type="match status" value="1"/>
</dbReference>
<evidence type="ECO:0000313" key="1">
    <source>
        <dbReference type="Ensembl" id="ENSMFAP00000046873.1"/>
    </source>
</evidence>
<accession>A0A7N9CC44</accession>
<dbReference type="PANTHER" id="PTHR12138:SF162">
    <property type="entry name" value="CHROMOSOME UNDETERMINED SCAFFOLD_275, WHOLE GENOME SHOTGUN SEQUENCE"/>
    <property type="match status" value="1"/>
</dbReference>
<reference evidence="1" key="3">
    <citation type="submission" date="2025-09" db="UniProtKB">
        <authorList>
            <consortium name="Ensembl"/>
        </authorList>
    </citation>
    <scope>IDENTIFICATION</scope>
</reference>
<proteinExistence type="predicted"/>
<dbReference type="Proteomes" id="UP000233100">
    <property type="component" value="Chromosome 11"/>
</dbReference>
<keyword evidence="2" id="KW-1185">Reference proteome</keyword>
<dbReference type="GeneTree" id="ENSGT01120000271815"/>
<dbReference type="PRINTS" id="PR02045">
    <property type="entry name" value="F138DOMAIN"/>
</dbReference>
<evidence type="ECO:0000313" key="2">
    <source>
        <dbReference type="Proteomes" id="UP000233100"/>
    </source>
</evidence>
<dbReference type="Ensembl" id="ENSMFAT00000101723.1">
    <property type="protein sequence ID" value="ENSMFAP00000046873.1"/>
    <property type="gene ID" value="ENSMFAG00000055651.1"/>
</dbReference>
<sequence>MILTHCNLHFLGSSDSPALAFQVAGITNRHVPPHLAKFVFLVETGCLHVVQAGLKLPSSGDLPASASQSAGITGVNHHTQPLFLLLFLETESCFVTQVEVQQHSRSLLQPQTPWLK</sequence>
<dbReference type="AlphaFoldDB" id="A0A7N9CC44"/>
<protein>
    <submittedName>
        <fullName evidence="1">Uncharacterized protein</fullName>
    </submittedName>
</protein>
<organism evidence="1 2">
    <name type="scientific">Macaca fascicularis</name>
    <name type="common">Crab-eating macaque</name>
    <name type="synonym">Cynomolgus monkey</name>
    <dbReference type="NCBI Taxonomy" id="9541"/>
    <lineage>
        <taxon>Eukaryota</taxon>
        <taxon>Metazoa</taxon>
        <taxon>Chordata</taxon>
        <taxon>Craniata</taxon>
        <taxon>Vertebrata</taxon>
        <taxon>Euteleostomi</taxon>
        <taxon>Mammalia</taxon>
        <taxon>Eutheria</taxon>
        <taxon>Euarchontoglires</taxon>
        <taxon>Primates</taxon>
        <taxon>Haplorrhini</taxon>
        <taxon>Catarrhini</taxon>
        <taxon>Cercopithecidae</taxon>
        <taxon>Cercopithecinae</taxon>
        <taxon>Macaca</taxon>
    </lineage>
</organism>
<name>A0A7N9CC44_MACFA</name>